<organism evidence="1">
    <name type="scientific">marine sediment metagenome</name>
    <dbReference type="NCBI Taxonomy" id="412755"/>
    <lineage>
        <taxon>unclassified sequences</taxon>
        <taxon>metagenomes</taxon>
        <taxon>ecological metagenomes</taxon>
    </lineage>
</organism>
<comment type="caution">
    <text evidence="1">The sequence shown here is derived from an EMBL/GenBank/DDBJ whole genome shotgun (WGS) entry which is preliminary data.</text>
</comment>
<dbReference type="EMBL" id="BARS01024317">
    <property type="protein sequence ID" value="GAG06453.1"/>
    <property type="molecule type" value="Genomic_DNA"/>
</dbReference>
<name>X0V1T0_9ZZZZ</name>
<sequence>MVQSCADKVDGVDNCYHYYYFNFYVYVLFDKLYSVYDLNVLFDKLDSVDNLNVFLYIDNVQYQHVDNVFNCIMEV</sequence>
<accession>X0V1T0</accession>
<reference evidence="1" key="1">
    <citation type="journal article" date="2014" name="Front. Microbiol.">
        <title>High frequency of phylogenetically diverse reductive dehalogenase-homologous genes in deep subseafloor sedimentary metagenomes.</title>
        <authorList>
            <person name="Kawai M."/>
            <person name="Futagami T."/>
            <person name="Toyoda A."/>
            <person name="Takaki Y."/>
            <person name="Nishi S."/>
            <person name="Hori S."/>
            <person name="Arai W."/>
            <person name="Tsubouchi T."/>
            <person name="Morono Y."/>
            <person name="Uchiyama I."/>
            <person name="Ito T."/>
            <person name="Fujiyama A."/>
            <person name="Inagaki F."/>
            <person name="Takami H."/>
        </authorList>
    </citation>
    <scope>NUCLEOTIDE SEQUENCE</scope>
    <source>
        <strain evidence="1">Expedition CK06-06</strain>
    </source>
</reference>
<protein>
    <submittedName>
        <fullName evidence="1">Uncharacterized protein</fullName>
    </submittedName>
</protein>
<gene>
    <name evidence="1" type="ORF">S01H1_38614</name>
</gene>
<dbReference type="AlphaFoldDB" id="X0V1T0"/>
<proteinExistence type="predicted"/>
<evidence type="ECO:0000313" key="1">
    <source>
        <dbReference type="EMBL" id="GAG06453.1"/>
    </source>
</evidence>